<dbReference type="HAMAP" id="MF_00634">
    <property type="entry name" value="UPF0235"/>
    <property type="match status" value="1"/>
</dbReference>
<dbReference type="STRING" id="351607.Acel_0486"/>
<accession>A0LS49</accession>
<reference evidence="3 4" key="1">
    <citation type="journal article" date="2009" name="Genome Res.">
        <title>Complete genome of the cellulolytic thermophile Acidothermus cellulolyticus 11B provides insights into its ecophysiological and evolutionary adaptations.</title>
        <authorList>
            <person name="Barabote R.D."/>
            <person name="Xie G."/>
            <person name="Leu D.H."/>
            <person name="Normand P."/>
            <person name="Necsulea A."/>
            <person name="Daubin V."/>
            <person name="Medigue C."/>
            <person name="Adney W.S."/>
            <person name="Xu X.C."/>
            <person name="Lapidus A."/>
            <person name="Parales R.E."/>
            <person name="Detter C."/>
            <person name="Pujic P."/>
            <person name="Bruce D."/>
            <person name="Lavire C."/>
            <person name="Challacombe J.F."/>
            <person name="Brettin T.S."/>
            <person name="Berry A.M."/>
        </authorList>
    </citation>
    <scope>NUCLEOTIDE SEQUENCE [LARGE SCALE GENOMIC DNA]</scope>
    <source>
        <strain evidence="4">ATCC 43068 / DSM 8971 / 11B</strain>
    </source>
</reference>
<dbReference type="eggNOG" id="COG1872">
    <property type="taxonomic scope" value="Bacteria"/>
</dbReference>
<dbReference type="InParanoid" id="A0LS49"/>
<dbReference type="GO" id="GO:0005737">
    <property type="term" value="C:cytoplasm"/>
    <property type="evidence" value="ECO:0007669"/>
    <property type="project" value="TreeGrafter"/>
</dbReference>
<organism evidence="3 4">
    <name type="scientific">Acidothermus cellulolyticus (strain ATCC 43068 / DSM 8971 / 11B)</name>
    <dbReference type="NCBI Taxonomy" id="351607"/>
    <lineage>
        <taxon>Bacteria</taxon>
        <taxon>Bacillati</taxon>
        <taxon>Actinomycetota</taxon>
        <taxon>Actinomycetes</taxon>
        <taxon>Acidothermales</taxon>
        <taxon>Acidothermaceae</taxon>
        <taxon>Acidothermus</taxon>
    </lineage>
</organism>
<name>A0LS49_ACIC1</name>
<dbReference type="SMART" id="SM01152">
    <property type="entry name" value="DUF167"/>
    <property type="match status" value="1"/>
</dbReference>
<dbReference type="PANTHER" id="PTHR13420:SF7">
    <property type="entry name" value="UPF0235 PROTEIN C15ORF40"/>
    <property type="match status" value="1"/>
</dbReference>
<dbReference type="InterPro" id="IPR003746">
    <property type="entry name" value="DUF167"/>
</dbReference>
<protein>
    <recommendedName>
        <fullName evidence="2">UPF0235 protein Acel_0486</fullName>
    </recommendedName>
</protein>
<dbReference type="EMBL" id="CP000481">
    <property type="protein sequence ID" value="ABK52259.1"/>
    <property type="molecule type" value="Genomic_DNA"/>
</dbReference>
<dbReference type="KEGG" id="ace:Acel_0486"/>
<evidence type="ECO:0000313" key="4">
    <source>
        <dbReference type="Proteomes" id="UP000008221"/>
    </source>
</evidence>
<dbReference type="InterPro" id="IPR036591">
    <property type="entry name" value="YggU-like_sf"/>
</dbReference>
<gene>
    <name evidence="3" type="ordered locus">Acel_0486</name>
</gene>
<dbReference type="Pfam" id="PF02594">
    <property type="entry name" value="DUF167"/>
    <property type="match status" value="1"/>
</dbReference>
<evidence type="ECO:0000256" key="2">
    <source>
        <dbReference type="HAMAP-Rule" id="MF_00634"/>
    </source>
</evidence>
<dbReference type="NCBIfam" id="TIGR00251">
    <property type="entry name" value="DUF167 family protein"/>
    <property type="match status" value="1"/>
</dbReference>
<keyword evidence="4" id="KW-1185">Reference proteome</keyword>
<dbReference type="PANTHER" id="PTHR13420">
    <property type="entry name" value="UPF0235 PROTEIN C15ORF40"/>
    <property type="match status" value="1"/>
</dbReference>
<dbReference type="AlphaFoldDB" id="A0LS49"/>
<evidence type="ECO:0000256" key="1">
    <source>
        <dbReference type="ARBA" id="ARBA00010364"/>
    </source>
</evidence>
<dbReference type="SUPFAM" id="SSF69786">
    <property type="entry name" value="YggU-like"/>
    <property type="match status" value="1"/>
</dbReference>
<dbReference type="OrthoDB" id="5244571at2"/>
<dbReference type="Gene3D" id="3.30.1200.10">
    <property type="entry name" value="YggU-like"/>
    <property type="match status" value="1"/>
</dbReference>
<sequence>MRLVIHVRPGSSRATVGGSHNGALIVAVREPAEHGRATDAALAAVAQAFGVPKSQVRLVSGATSRRKIIDVIDGDPVRLAELLAR</sequence>
<dbReference type="Proteomes" id="UP000008221">
    <property type="component" value="Chromosome"/>
</dbReference>
<dbReference type="HOGENOM" id="CLU_130694_7_1_11"/>
<evidence type="ECO:0000313" key="3">
    <source>
        <dbReference type="EMBL" id="ABK52259.1"/>
    </source>
</evidence>
<comment type="similarity">
    <text evidence="1 2">Belongs to the UPF0235 family.</text>
</comment>
<proteinExistence type="inferred from homology"/>